<protein>
    <submittedName>
        <fullName evidence="1">Uncharacterized protein</fullName>
    </submittedName>
</protein>
<dbReference type="EMBL" id="NGIR01000020">
    <property type="protein sequence ID" value="OTU28878.1"/>
    <property type="molecule type" value="Genomic_DNA"/>
</dbReference>
<gene>
    <name evidence="1" type="ORF">CAT59_06655</name>
</gene>
<dbReference type="AlphaFoldDB" id="A0A242U6R5"/>
<sequence>MNKKQLYAAKARRAADLKAQQDRAAQGPYELSMTFCVDEVNEVIDKYREESGLEDAELTPEHVAYMVYKGDLIICLKNILIPLSQEWTLKVDSYYFNQETDDEMTVSVEFEMEEMPFNEFKFGSKLKVDRGHGLKTRWKGINQELNDLLLAEVPEGYERIRSEAKLTCTTGFTDYKCLQEFNFVKRVLRKNGTDGIRKVNEAVHQYKEFDMAKVNETIQQHKEPEVV</sequence>
<evidence type="ECO:0000313" key="2">
    <source>
        <dbReference type="Proteomes" id="UP000195162"/>
    </source>
</evidence>
<accession>A0A242U6R5</accession>
<proteinExistence type="predicted"/>
<dbReference type="RefSeq" id="WP_086375858.1">
    <property type="nucleotide sequence ID" value="NZ_NGIR01000020.1"/>
</dbReference>
<organism evidence="1 2">
    <name type="scientific">Acinetobacter pittii</name>
    <name type="common">Acinetobacter genomosp. 3</name>
    <dbReference type="NCBI Taxonomy" id="48296"/>
    <lineage>
        <taxon>Bacteria</taxon>
        <taxon>Pseudomonadati</taxon>
        <taxon>Pseudomonadota</taxon>
        <taxon>Gammaproteobacteria</taxon>
        <taxon>Moraxellales</taxon>
        <taxon>Moraxellaceae</taxon>
        <taxon>Acinetobacter</taxon>
        <taxon>Acinetobacter calcoaceticus/baumannii complex</taxon>
    </lineage>
</organism>
<name>A0A242U6R5_ACIPI</name>
<evidence type="ECO:0000313" key="1">
    <source>
        <dbReference type="EMBL" id="OTU28878.1"/>
    </source>
</evidence>
<comment type="caution">
    <text evidence="1">The sequence shown here is derived from an EMBL/GenBank/DDBJ whole genome shotgun (WGS) entry which is preliminary data.</text>
</comment>
<dbReference type="Proteomes" id="UP000195162">
    <property type="component" value="Unassembled WGS sequence"/>
</dbReference>
<reference evidence="1 2" key="1">
    <citation type="submission" date="2017-05" db="EMBL/GenBank/DDBJ databases">
        <authorList>
            <person name="Song R."/>
            <person name="Chenine A.L."/>
            <person name="Ruprecht R.M."/>
        </authorList>
    </citation>
    <scope>NUCLEOTIDE SEQUENCE [LARGE SCALE GENOMIC DNA]</scope>
    <source>
        <strain evidence="1 2">ARLG1955</strain>
    </source>
</reference>